<feature type="compositionally biased region" description="Low complexity" evidence="1">
    <location>
        <begin position="140"/>
        <end position="158"/>
    </location>
</feature>
<organism evidence="2 3">
    <name type="scientific">Tetrahymena thermophila (strain SB210)</name>
    <dbReference type="NCBI Taxonomy" id="312017"/>
    <lineage>
        <taxon>Eukaryota</taxon>
        <taxon>Sar</taxon>
        <taxon>Alveolata</taxon>
        <taxon>Ciliophora</taxon>
        <taxon>Intramacronucleata</taxon>
        <taxon>Oligohymenophorea</taxon>
        <taxon>Hymenostomatida</taxon>
        <taxon>Tetrahymenina</taxon>
        <taxon>Tetrahymenidae</taxon>
        <taxon>Tetrahymena</taxon>
    </lineage>
</organism>
<feature type="compositionally biased region" description="Low complexity" evidence="1">
    <location>
        <begin position="636"/>
        <end position="650"/>
    </location>
</feature>
<evidence type="ECO:0000313" key="2">
    <source>
        <dbReference type="EMBL" id="EAS06481.1"/>
    </source>
</evidence>
<accession>Q24FH7</accession>
<dbReference type="Proteomes" id="UP000009168">
    <property type="component" value="Unassembled WGS sequence"/>
</dbReference>
<keyword evidence="3" id="KW-1185">Reference proteome</keyword>
<feature type="region of interest" description="Disordered" evidence="1">
    <location>
        <begin position="505"/>
        <end position="552"/>
    </location>
</feature>
<feature type="region of interest" description="Disordered" evidence="1">
    <location>
        <begin position="340"/>
        <end position="394"/>
    </location>
</feature>
<feature type="compositionally biased region" description="Polar residues" evidence="1">
    <location>
        <begin position="517"/>
        <end position="548"/>
    </location>
</feature>
<evidence type="ECO:0000313" key="3">
    <source>
        <dbReference type="Proteomes" id="UP000009168"/>
    </source>
</evidence>
<dbReference type="KEGG" id="tet:TTHERM_00864860"/>
<dbReference type="GeneID" id="7847113"/>
<sequence length="1043" mass="120878">MQRIEQKQQQDPQQQQQKLEMIKKELQKYRELKKSPSLSSHLSAKQLQKCSDTEKRKQILNYINSTQLEQDNMNISQTNCPQTSRNFQENQSMLNQKREGQNDFVQKNPSNKFFQSIKNRENQERFNLDFMQKDSRHISNENQKNSSSNNTKSNSISINPNKEIFREITLADVQNFEMENQQVCFNQDNNYGGRDTNRHNKLNFLVSNEQQQLNPKYPQEQRNMINNSQNGRVNDNLQDLDDEDVYQQITFEDLRVKHQGIYNFKDLNGQNNIQENNQKNNKNLSLNNLEENHHQSSWASTLPSNRNEYEKNQQLNQQNLIHKSQLHNFMTSQNTLASQMSQKLHSIGSGRLNQSNLSSDQQIPTLKDCASTSTNSKPQCSSNQTLSSKGGQFNSKSSQGYLEYVMPRNLNIRPESLEDISKISLFQRNPLEEKESQKSIQNIIVNNTQQKKNIYHNPLQKTNQLQLNNQLTKQTAKVLSLNTSKISPPVSPKTKVGQDLANKTMFQSDTKKLKMSASLSPNSKSKQPIKTTSNLNKENNLKQNSEQQGQKEDLQFQAKYSKLNQIIQQKASTTKCISSHQQQPYFKSIKGRHDKTSAIPKELSKTNTSNLKINIPTSIPQEKSKQTQSTLKSTPQKQSQNQDKQQQVPQLSQIKEEVQLQEKQNFIIKKLTEEQFRWKEIGSQMVLAYEELNQNFKLLVKQKKQQDKMLQQLVESLSQQENQQNKQLNLSLGINENESIAKLSHRDGDNNKQSKNKDIIDNQVQELISSIQSKLFSKFDNEDSQQIQNLLNQFKSTIKQNYELKKNQKDIQNIVNLQIKESSSLADQIIHLRTQLDKACISMMKNQKESNCQFSSMMQMLYSSKDNQILNQNNSTIFQQQESFNPNLASSIINQLNLHENHLVGSGISPINSICSFNNQNSINKNIQLLPNSFNSSTNFKDQNSENIFHNQDQQLYLNKAQSQIRFSDYKDTSYFKQQEMIEDHKYSPILSQLNDCGYLQNESFQIASPIRNDIVPFFGEMESKHILNSEENEEIQFQAECN</sequence>
<evidence type="ECO:0000256" key="1">
    <source>
        <dbReference type="SAM" id="MobiDB-lite"/>
    </source>
</evidence>
<feature type="compositionally biased region" description="Polar residues" evidence="1">
    <location>
        <begin position="605"/>
        <end position="635"/>
    </location>
</feature>
<name>Q24FH7_TETTS</name>
<gene>
    <name evidence="2" type="ORF">TTHERM_00864860</name>
</gene>
<feature type="compositionally biased region" description="Low complexity" evidence="1">
    <location>
        <begin position="35"/>
        <end position="45"/>
    </location>
</feature>
<feature type="region of interest" description="Disordered" evidence="1">
    <location>
        <begin position="31"/>
        <end position="51"/>
    </location>
</feature>
<reference evidence="3" key="1">
    <citation type="journal article" date="2006" name="PLoS Biol.">
        <title>Macronuclear genome sequence of the ciliate Tetrahymena thermophila, a model eukaryote.</title>
        <authorList>
            <person name="Eisen J.A."/>
            <person name="Coyne R.S."/>
            <person name="Wu M."/>
            <person name="Wu D."/>
            <person name="Thiagarajan M."/>
            <person name="Wortman J.R."/>
            <person name="Badger J.H."/>
            <person name="Ren Q."/>
            <person name="Amedeo P."/>
            <person name="Jones K.M."/>
            <person name="Tallon L.J."/>
            <person name="Delcher A.L."/>
            <person name="Salzberg S.L."/>
            <person name="Silva J.C."/>
            <person name="Haas B.J."/>
            <person name="Majoros W.H."/>
            <person name="Farzad M."/>
            <person name="Carlton J.M."/>
            <person name="Smith R.K. Jr."/>
            <person name="Garg J."/>
            <person name="Pearlman R.E."/>
            <person name="Karrer K.M."/>
            <person name="Sun L."/>
            <person name="Manning G."/>
            <person name="Elde N.C."/>
            <person name="Turkewitz A.P."/>
            <person name="Asai D.J."/>
            <person name="Wilkes D.E."/>
            <person name="Wang Y."/>
            <person name="Cai H."/>
            <person name="Collins K."/>
            <person name="Stewart B.A."/>
            <person name="Lee S.R."/>
            <person name="Wilamowska K."/>
            <person name="Weinberg Z."/>
            <person name="Ruzzo W.L."/>
            <person name="Wloga D."/>
            <person name="Gaertig J."/>
            <person name="Frankel J."/>
            <person name="Tsao C.-C."/>
            <person name="Gorovsky M.A."/>
            <person name="Keeling P.J."/>
            <person name="Waller R.F."/>
            <person name="Patron N.J."/>
            <person name="Cherry J.M."/>
            <person name="Stover N.A."/>
            <person name="Krieger C.J."/>
            <person name="del Toro C."/>
            <person name="Ryder H.F."/>
            <person name="Williamson S.C."/>
            <person name="Barbeau R.A."/>
            <person name="Hamilton E.P."/>
            <person name="Orias E."/>
        </authorList>
    </citation>
    <scope>NUCLEOTIDE SEQUENCE [LARGE SCALE GENOMIC DNA]</scope>
    <source>
        <strain evidence="3">SB210</strain>
    </source>
</reference>
<dbReference type="HOGENOM" id="CLU_292321_0_0_1"/>
<feature type="compositionally biased region" description="Polar residues" evidence="1">
    <location>
        <begin position="351"/>
        <end position="394"/>
    </location>
</feature>
<dbReference type="RefSeq" id="XP_001026726.1">
    <property type="nucleotide sequence ID" value="XM_001026726.1"/>
</dbReference>
<feature type="region of interest" description="Disordered" evidence="1">
    <location>
        <begin position="138"/>
        <end position="158"/>
    </location>
</feature>
<protein>
    <submittedName>
        <fullName evidence="2">Uncharacterized protein</fullName>
    </submittedName>
</protein>
<dbReference type="EMBL" id="GG662285">
    <property type="protein sequence ID" value="EAS06481.1"/>
    <property type="molecule type" value="Genomic_DNA"/>
</dbReference>
<dbReference type="AlphaFoldDB" id="Q24FH7"/>
<proteinExistence type="predicted"/>
<feature type="region of interest" description="Disordered" evidence="1">
    <location>
        <begin position="603"/>
        <end position="650"/>
    </location>
</feature>
<dbReference type="InParanoid" id="Q24FH7"/>